<dbReference type="Proteomes" id="UP001187415">
    <property type="component" value="Unassembled WGS sequence"/>
</dbReference>
<reference evidence="2" key="1">
    <citation type="submission" date="2023-07" db="EMBL/GenBank/DDBJ databases">
        <title>Chromosome-level Genome Assembly of Striped Snakehead (Channa striata).</title>
        <authorList>
            <person name="Liu H."/>
        </authorList>
    </citation>
    <scope>NUCLEOTIDE SEQUENCE</scope>
    <source>
        <strain evidence="2">Gz</strain>
        <tissue evidence="2">Muscle</tissue>
    </source>
</reference>
<evidence type="ECO:0000313" key="2">
    <source>
        <dbReference type="EMBL" id="KAK2859537.1"/>
    </source>
</evidence>
<accession>A0AA88NIW0</accession>
<proteinExistence type="predicted"/>
<gene>
    <name evidence="2" type="ORF">Q5P01_004157</name>
</gene>
<feature type="region of interest" description="Disordered" evidence="1">
    <location>
        <begin position="31"/>
        <end position="70"/>
    </location>
</feature>
<dbReference type="AlphaFoldDB" id="A0AA88NIW0"/>
<protein>
    <submittedName>
        <fullName evidence="2">Uncharacterized protein</fullName>
    </submittedName>
</protein>
<organism evidence="2 3">
    <name type="scientific">Channa striata</name>
    <name type="common">Snakehead murrel</name>
    <name type="synonym">Ophicephalus striatus</name>
    <dbReference type="NCBI Taxonomy" id="64152"/>
    <lineage>
        <taxon>Eukaryota</taxon>
        <taxon>Metazoa</taxon>
        <taxon>Chordata</taxon>
        <taxon>Craniata</taxon>
        <taxon>Vertebrata</taxon>
        <taxon>Euteleostomi</taxon>
        <taxon>Actinopterygii</taxon>
        <taxon>Neopterygii</taxon>
        <taxon>Teleostei</taxon>
        <taxon>Neoteleostei</taxon>
        <taxon>Acanthomorphata</taxon>
        <taxon>Anabantaria</taxon>
        <taxon>Anabantiformes</taxon>
        <taxon>Channoidei</taxon>
        <taxon>Channidae</taxon>
        <taxon>Channa</taxon>
    </lineage>
</organism>
<dbReference type="EMBL" id="JAUPFM010000002">
    <property type="protein sequence ID" value="KAK2859537.1"/>
    <property type="molecule type" value="Genomic_DNA"/>
</dbReference>
<sequence length="80" mass="9098">MVRRAKLMADRSASNDEVSRLSFTGPDIFTEAERRERKKSPRGLLAQGCSQTPRKESMTHWPLPENGMGQLCQRRPCLPV</sequence>
<keyword evidence="3" id="KW-1185">Reference proteome</keyword>
<evidence type="ECO:0000313" key="3">
    <source>
        <dbReference type="Proteomes" id="UP001187415"/>
    </source>
</evidence>
<evidence type="ECO:0000256" key="1">
    <source>
        <dbReference type="SAM" id="MobiDB-lite"/>
    </source>
</evidence>
<name>A0AA88NIW0_CHASR</name>
<comment type="caution">
    <text evidence="2">The sequence shown here is derived from an EMBL/GenBank/DDBJ whole genome shotgun (WGS) entry which is preliminary data.</text>
</comment>